<reference evidence="2" key="2">
    <citation type="journal article" date="2015" name="Fish Shellfish Immunol.">
        <title>Early steps in the European eel (Anguilla anguilla)-Vibrio vulnificus interaction in the gills: Role of the RtxA13 toxin.</title>
        <authorList>
            <person name="Callol A."/>
            <person name="Pajuelo D."/>
            <person name="Ebbesson L."/>
            <person name="Teles M."/>
            <person name="MacKenzie S."/>
            <person name="Amaro C."/>
        </authorList>
    </citation>
    <scope>NUCLEOTIDE SEQUENCE</scope>
</reference>
<sequence length="78" mass="8518">MVAKEGRGGHGAVCRGGAFSPHREGGQGFRSPHRAVSSLHHQRARTDRRRAWEVDSCSRGGARGQTRRYTANQHSVPA</sequence>
<organism evidence="2">
    <name type="scientific">Anguilla anguilla</name>
    <name type="common">European freshwater eel</name>
    <name type="synonym">Muraena anguilla</name>
    <dbReference type="NCBI Taxonomy" id="7936"/>
    <lineage>
        <taxon>Eukaryota</taxon>
        <taxon>Metazoa</taxon>
        <taxon>Chordata</taxon>
        <taxon>Craniata</taxon>
        <taxon>Vertebrata</taxon>
        <taxon>Euteleostomi</taxon>
        <taxon>Actinopterygii</taxon>
        <taxon>Neopterygii</taxon>
        <taxon>Teleostei</taxon>
        <taxon>Anguilliformes</taxon>
        <taxon>Anguillidae</taxon>
        <taxon>Anguilla</taxon>
    </lineage>
</organism>
<evidence type="ECO:0000313" key="2">
    <source>
        <dbReference type="EMBL" id="JAH83088.1"/>
    </source>
</evidence>
<protein>
    <submittedName>
        <fullName evidence="2">Uncharacterized protein</fullName>
    </submittedName>
</protein>
<feature type="compositionally biased region" description="Polar residues" evidence="1">
    <location>
        <begin position="67"/>
        <end position="78"/>
    </location>
</feature>
<dbReference type="AlphaFoldDB" id="A0A0E9W0T3"/>
<dbReference type="EMBL" id="GBXM01025489">
    <property type="protein sequence ID" value="JAH83088.1"/>
    <property type="molecule type" value="Transcribed_RNA"/>
</dbReference>
<accession>A0A0E9W0T3</accession>
<feature type="region of interest" description="Disordered" evidence="1">
    <location>
        <begin position="1"/>
        <end position="78"/>
    </location>
</feature>
<proteinExistence type="predicted"/>
<evidence type="ECO:0000256" key="1">
    <source>
        <dbReference type="SAM" id="MobiDB-lite"/>
    </source>
</evidence>
<name>A0A0E9W0T3_ANGAN</name>
<reference evidence="2" key="1">
    <citation type="submission" date="2014-11" db="EMBL/GenBank/DDBJ databases">
        <authorList>
            <person name="Amaro Gonzalez C."/>
        </authorList>
    </citation>
    <scope>NUCLEOTIDE SEQUENCE</scope>
</reference>